<evidence type="ECO:0000313" key="2">
    <source>
        <dbReference type="Proteomes" id="UP000186922"/>
    </source>
</evidence>
<gene>
    <name evidence="1" type="primary">RvY_03097-1</name>
    <name evidence="1" type="synonym">RvY_03097.1</name>
    <name evidence="1" type="ORF">RvY_03097</name>
</gene>
<comment type="caution">
    <text evidence="1">The sequence shown here is derived from an EMBL/GenBank/DDBJ whole genome shotgun (WGS) entry which is preliminary data.</text>
</comment>
<accession>A0A1D1ULV8</accession>
<name>A0A1D1ULV8_RAMVA</name>
<dbReference type="OrthoDB" id="2016582at2759"/>
<dbReference type="Proteomes" id="UP000186922">
    <property type="component" value="Unassembled WGS sequence"/>
</dbReference>
<sequence length="123" mass="14040">MWDQPLIEKVYQEFLESCFREEKAGFLAVSSKESGRLGLKRKYSTGGHSRQDFLNEFLRRALVSCQAHAVLKPHCVLCDDSKKHPDGMTLAPWREGKALAWDVTCVDTLLFFFDHLAPALLKI</sequence>
<evidence type="ECO:0000313" key="1">
    <source>
        <dbReference type="EMBL" id="GAU90719.1"/>
    </source>
</evidence>
<protein>
    <submittedName>
        <fullName evidence="1">Uncharacterized protein</fullName>
    </submittedName>
</protein>
<proteinExistence type="predicted"/>
<dbReference type="AlphaFoldDB" id="A0A1D1ULV8"/>
<organism evidence="1 2">
    <name type="scientific">Ramazzottius varieornatus</name>
    <name type="common">Water bear</name>
    <name type="synonym">Tardigrade</name>
    <dbReference type="NCBI Taxonomy" id="947166"/>
    <lineage>
        <taxon>Eukaryota</taxon>
        <taxon>Metazoa</taxon>
        <taxon>Ecdysozoa</taxon>
        <taxon>Tardigrada</taxon>
        <taxon>Eutardigrada</taxon>
        <taxon>Parachela</taxon>
        <taxon>Hypsibioidea</taxon>
        <taxon>Ramazzottiidae</taxon>
        <taxon>Ramazzottius</taxon>
    </lineage>
</organism>
<reference evidence="1 2" key="1">
    <citation type="journal article" date="2016" name="Nat. Commun.">
        <title>Extremotolerant tardigrade genome and improved radiotolerance of human cultured cells by tardigrade-unique protein.</title>
        <authorList>
            <person name="Hashimoto T."/>
            <person name="Horikawa D.D."/>
            <person name="Saito Y."/>
            <person name="Kuwahara H."/>
            <person name="Kozuka-Hata H."/>
            <person name="Shin-I T."/>
            <person name="Minakuchi Y."/>
            <person name="Ohishi K."/>
            <person name="Motoyama A."/>
            <person name="Aizu T."/>
            <person name="Enomoto A."/>
            <person name="Kondo K."/>
            <person name="Tanaka S."/>
            <person name="Hara Y."/>
            <person name="Koshikawa S."/>
            <person name="Sagara H."/>
            <person name="Miura T."/>
            <person name="Yokobori S."/>
            <person name="Miyagawa K."/>
            <person name="Suzuki Y."/>
            <person name="Kubo T."/>
            <person name="Oyama M."/>
            <person name="Kohara Y."/>
            <person name="Fujiyama A."/>
            <person name="Arakawa K."/>
            <person name="Katayama T."/>
            <person name="Toyoda A."/>
            <person name="Kunieda T."/>
        </authorList>
    </citation>
    <scope>NUCLEOTIDE SEQUENCE [LARGE SCALE GENOMIC DNA]</scope>
    <source>
        <strain evidence="1 2">YOKOZUNA-1</strain>
    </source>
</reference>
<keyword evidence="2" id="KW-1185">Reference proteome</keyword>
<dbReference type="EMBL" id="BDGG01000001">
    <property type="protein sequence ID" value="GAU90719.1"/>
    <property type="molecule type" value="Genomic_DNA"/>
</dbReference>